<comment type="catalytic activity">
    <reaction evidence="1">
        <text>O-phospho-L-threonyl-[protein] + H2O = L-threonyl-[protein] + phosphate</text>
        <dbReference type="Rhea" id="RHEA:47004"/>
        <dbReference type="Rhea" id="RHEA-COMP:11060"/>
        <dbReference type="Rhea" id="RHEA-COMP:11605"/>
        <dbReference type="ChEBI" id="CHEBI:15377"/>
        <dbReference type="ChEBI" id="CHEBI:30013"/>
        <dbReference type="ChEBI" id="CHEBI:43474"/>
        <dbReference type="ChEBI" id="CHEBI:61977"/>
        <dbReference type="EC" id="3.1.3.16"/>
    </reaction>
</comment>
<dbReference type="GO" id="GO:0046872">
    <property type="term" value="F:metal ion binding"/>
    <property type="evidence" value="ECO:0007669"/>
    <property type="project" value="UniProtKB-UniRule"/>
</dbReference>
<keyword evidence="1" id="KW-0479">Metal-binding</keyword>
<dbReference type="EC" id="3.1.3.16" evidence="1"/>
<dbReference type="InterPro" id="IPR036457">
    <property type="entry name" value="PPM-type-like_dom_sf"/>
</dbReference>
<comment type="catalytic activity">
    <reaction evidence="1">
        <text>O-phospho-L-seryl-[protein] + H2O = L-seryl-[protein] + phosphate</text>
        <dbReference type="Rhea" id="RHEA:20629"/>
        <dbReference type="Rhea" id="RHEA-COMP:9863"/>
        <dbReference type="Rhea" id="RHEA-COMP:11604"/>
        <dbReference type="ChEBI" id="CHEBI:15377"/>
        <dbReference type="ChEBI" id="CHEBI:29999"/>
        <dbReference type="ChEBI" id="CHEBI:43474"/>
        <dbReference type="ChEBI" id="CHEBI:83421"/>
        <dbReference type="EC" id="3.1.3.16"/>
    </reaction>
</comment>
<keyword evidence="1" id="KW-0460">Magnesium</keyword>
<protein>
    <recommendedName>
        <fullName evidence="1">Protein phosphatase</fullName>
        <ecNumber evidence="1">3.1.3.16</ecNumber>
    </recommendedName>
</protein>
<comment type="similarity">
    <text evidence="1">Belongs to the PP2C family.</text>
</comment>
<accession>A0AA87Z948</accession>
<organism evidence="2 3">
    <name type="scientific">Ficus carica</name>
    <name type="common">Common fig</name>
    <dbReference type="NCBI Taxonomy" id="3494"/>
    <lineage>
        <taxon>Eukaryota</taxon>
        <taxon>Viridiplantae</taxon>
        <taxon>Streptophyta</taxon>
        <taxon>Embryophyta</taxon>
        <taxon>Tracheophyta</taxon>
        <taxon>Spermatophyta</taxon>
        <taxon>Magnoliopsida</taxon>
        <taxon>eudicotyledons</taxon>
        <taxon>Gunneridae</taxon>
        <taxon>Pentapetalae</taxon>
        <taxon>rosids</taxon>
        <taxon>fabids</taxon>
        <taxon>Rosales</taxon>
        <taxon>Moraceae</taxon>
        <taxon>Ficeae</taxon>
        <taxon>Ficus</taxon>
    </lineage>
</organism>
<dbReference type="PANTHER" id="PTHR12320:SF81">
    <property type="entry name" value="PROTEIN PHOSPHATASE 2C 23-RELATED"/>
    <property type="match status" value="1"/>
</dbReference>
<keyword evidence="1" id="KW-0904">Protein phosphatase</keyword>
<evidence type="ECO:0000256" key="1">
    <source>
        <dbReference type="RuleBase" id="RU366020"/>
    </source>
</evidence>
<evidence type="ECO:0000313" key="3">
    <source>
        <dbReference type="Proteomes" id="UP001187192"/>
    </source>
</evidence>
<comment type="cofactor">
    <cofactor evidence="1">
        <name>Mn(2+)</name>
        <dbReference type="ChEBI" id="CHEBI:29035"/>
    </cofactor>
</comment>
<reference evidence="2" key="1">
    <citation type="submission" date="2023-07" db="EMBL/GenBank/DDBJ databases">
        <title>draft genome sequence of fig (Ficus carica).</title>
        <authorList>
            <person name="Takahashi T."/>
            <person name="Nishimura K."/>
        </authorList>
    </citation>
    <scope>NUCLEOTIDE SEQUENCE</scope>
</reference>
<comment type="caution">
    <text evidence="2">The sequence shown here is derived from an EMBL/GenBank/DDBJ whole genome shotgun (WGS) entry which is preliminary data.</text>
</comment>
<comment type="cofactor">
    <cofactor evidence="1">
        <name>Mg(2+)</name>
        <dbReference type="ChEBI" id="CHEBI:18420"/>
    </cofactor>
</comment>
<name>A0AA87Z948_FICCA</name>
<dbReference type="AlphaFoldDB" id="A0AA87Z948"/>
<dbReference type="PANTHER" id="PTHR12320">
    <property type="entry name" value="PROTEIN PHOSPHATASE 2C"/>
    <property type="match status" value="1"/>
</dbReference>
<keyword evidence="1" id="KW-0378">Hydrolase</keyword>
<dbReference type="GO" id="GO:0004722">
    <property type="term" value="F:protein serine/threonine phosphatase activity"/>
    <property type="evidence" value="ECO:0007669"/>
    <property type="project" value="UniProtKB-EC"/>
</dbReference>
<gene>
    <name evidence="2" type="ORF">TIFTF001_048900</name>
</gene>
<dbReference type="EMBL" id="BTGU01006598">
    <property type="protein sequence ID" value="GMN21583.1"/>
    <property type="molecule type" value="Genomic_DNA"/>
</dbReference>
<keyword evidence="3" id="KW-1185">Reference proteome</keyword>
<dbReference type="InterPro" id="IPR039123">
    <property type="entry name" value="PPTC7"/>
</dbReference>
<sequence>MVFRKGELVFKSSIQQRRFNCPFQLGNHKKCERPDRGEVMEVPVMEGDVVVMGTDGLLDNMYKSEIKEIVAAEKERSPEDLAWMIAHQAYCHSMDEYYASPFAIESALAGKEHQGGKVDDITVVVGKIIRHYDLQLST</sequence>
<evidence type="ECO:0000313" key="2">
    <source>
        <dbReference type="EMBL" id="GMN21583.1"/>
    </source>
</evidence>
<proteinExistence type="inferred from homology"/>
<keyword evidence="1" id="KW-0464">Manganese</keyword>
<dbReference type="Proteomes" id="UP001187192">
    <property type="component" value="Unassembled WGS sequence"/>
</dbReference>
<dbReference type="Gene3D" id="3.60.40.10">
    <property type="entry name" value="PPM-type phosphatase domain"/>
    <property type="match status" value="1"/>
</dbReference>
<dbReference type="SUPFAM" id="SSF81606">
    <property type="entry name" value="PP2C-like"/>
    <property type="match status" value="1"/>
</dbReference>